<reference evidence="2 3" key="1">
    <citation type="submission" date="2015-11" db="EMBL/GenBank/DDBJ databases">
        <title>Genomic analysis of 38 Legionella species identifies large and diverse effector repertoires.</title>
        <authorList>
            <person name="Burstein D."/>
            <person name="Amaro F."/>
            <person name="Zusman T."/>
            <person name="Lifshitz Z."/>
            <person name="Cohen O."/>
            <person name="Gilbert J.A."/>
            <person name="Pupko T."/>
            <person name="Shuman H.A."/>
            <person name="Segal G."/>
        </authorList>
    </citation>
    <scope>NUCLEOTIDE SEQUENCE [LARGE SCALE GENOMIC DNA]</scope>
    <source>
        <strain evidence="2 3">Mt.St.Helens-9</strain>
    </source>
</reference>
<dbReference type="SMART" id="SM00530">
    <property type="entry name" value="HTH_XRE"/>
    <property type="match status" value="1"/>
</dbReference>
<feature type="domain" description="HTH cro/C1-type" evidence="1">
    <location>
        <begin position="27"/>
        <end position="74"/>
    </location>
</feature>
<evidence type="ECO:0000259" key="1">
    <source>
        <dbReference type="PROSITE" id="PS50943"/>
    </source>
</evidence>
<keyword evidence="3" id="KW-1185">Reference proteome</keyword>
<dbReference type="PATRIC" id="fig|452.5.peg.2202"/>
<dbReference type="RefSeq" id="WP_058483916.1">
    <property type="nucleotide sequence ID" value="NZ_CAAAII010000004.1"/>
</dbReference>
<dbReference type="STRING" id="452.Lspi_1997"/>
<name>A0A0W0YZY6_LEGSP</name>
<dbReference type="InterPro" id="IPR036286">
    <property type="entry name" value="LexA/Signal_pep-like_sf"/>
</dbReference>
<dbReference type="OrthoDB" id="9791537at2"/>
<dbReference type="CDD" id="cd00093">
    <property type="entry name" value="HTH_XRE"/>
    <property type="match status" value="1"/>
</dbReference>
<dbReference type="InterPro" id="IPR010982">
    <property type="entry name" value="Lambda_DNA-bd_dom_sf"/>
</dbReference>
<dbReference type="Pfam" id="PF13443">
    <property type="entry name" value="HTH_26"/>
    <property type="match status" value="1"/>
</dbReference>
<gene>
    <name evidence="2" type="ORF">Lspi_1997</name>
</gene>
<dbReference type="PROSITE" id="PS50943">
    <property type="entry name" value="HTH_CROC1"/>
    <property type="match status" value="1"/>
</dbReference>
<dbReference type="Gene3D" id="1.10.260.40">
    <property type="entry name" value="lambda repressor-like DNA-binding domains"/>
    <property type="match status" value="1"/>
</dbReference>
<evidence type="ECO:0000313" key="2">
    <source>
        <dbReference type="EMBL" id="KTD62147.1"/>
    </source>
</evidence>
<dbReference type="AlphaFoldDB" id="A0A0W0YZY6"/>
<dbReference type="Proteomes" id="UP000054877">
    <property type="component" value="Unassembled WGS sequence"/>
</dbReference>
<comment type="caution">
    <text evidence="2">The sequence shown here is derived from an EMBL/GenBank/DDBJ whole genome shotgun (WGS) entry which is preliminary data.</text>
</comment>
<sequence length="217" mass="24586">MTTTFLNETSQLQLAKTLNELLGRDEKLTPAALARKLGIPTNKITRILNGDVTDPKASTLVQIANYFDITIEQLLGLEPITRQGEAHQAESTSRPLPVFEFSQGVDSKSPQEWYRWAENDVDGEYSALVIDTDLYEPTFPQNSLLIINQDITPDDRSYVIVKKKGDSTHYSIKKFVVEGNEQYLYPINPKLPVEIYDDNLYTVVGVILEVHQKLRSK</sequence>
<dbReference type="EMBL" id="LNYX01000030">
    <property type="protein sequence ID" value="KTD62147.1"/>
    <property type="molecule type" value="Genomic_DNA"/>
</dbReference>
<dbReference type="SUPFAM" id="SSF51306">
    <property type="entry name" value="LexA/Signal peptidase"/>
    <property type="match status" value="1"/>
</dbReference>
<dbReference type="InterPro" id="IPR039418">
    <property type="entry name" value="LexA-like"/>
</dbReference>
<dbReference type="InterPro" id="IPR001387">
    <property type="entry name" value="Cro/C1-type_HTH"/>
</dbReference>
<dbReference type="SUPFAM" id="SSF47413">
    <property type="entry name" value="lambda repressor-like DNA-binding domains"/>
    <property type="match status" value="1"/>
</dbReference>
<dbReference type="GO" id="GO:0003677">
    <property type="term" value="F:DNA binding"/>
    <property type="evidence" value="ECO:0007669"/>
    <property type="project" value="InterPro"/>
</dbReference>
<dbReference type="CDD" id="cd06529">
    <property type="entry name" value="S24_LexA-like"/>
    <property type="match status" value="1"/>
</dbReference>
<evidence type="ECO:0000313" key="3">
    <source>
        <dbReference type="Proteomes" id="UP000054877"/>
    </source>
</evidence>
<dbReference type="Pfam" id="PF00717">
    <property type="entry name" value="Peptidase_S24"/>
    <property type="match status" value="1"/>
</dbReference>
<protein>
    <submittedName>
        <fullName evidence="2">HTH-type transcriptional regulator</fullName>
    </submittedName>
</protein>
<proteinExistence type="predicted"/>
<dbReference type="Gene3D" id="2.10.109.10">
    <property type="entry name" value="Umud Fragment, subunit A"/>
    <property type="match status" value="1"/>
</dbReference>
<dbReference type="InterPro" id="IPR015927">
    <property type="entry name" value="Peptidase_S24_S26A/B/C"/>
</dbReference>
<accession>A0A0W0YZY6</accession>
<organism evidence="2 3">
    <name type="scientific">Legionella spiritensis</name>
    <dbReference type="NCBI Taxonomy" id="452"/>
    <lineage>
        <taxon>Bacteria</taxon>
        <taxon>Pseudomonadati</taxon>
        <taxon>Pseudomonadota</taxon>
        <taxon>Gammaproteobacteria</taxon>
        <taxon>Legionellales</taxon>
        <taxon>Legionellaceae</taxon>
        <taxon>Legionella</taxon>
    </lineage>
</organism>